<feature type="binding site" evidence="14">
    <location>
        <position position="84"/>
    </location>
    <ligand>
        <name>FMN</name>
        <dbReference type="ChEBI" id="CHEBI:58210"/>
    </ligand>
</feature>
<dbReference type="GO" id="GO:0017150">
    <property type="term" value="F:tRNA dihydrouridine synthase activity"/>
    <property type="evidence" value="ECO:0007669"/>
    <property type="project" value="InterPro"/>
</dbReference>
<comment type="cofactor">
    <cofactor evidence="1 12 14">
        <name>FMN</name>
        <dbReference type="ChEBI" id="CHEBI:58210"/>
    </cofactor>
</comment>
<dbReference type="Proteomes" id="UP000324507">
    <property type="component" value="Chromosome"/>
</dbReference>
<dbReference type="NCBIfam" id="TIGR00737">
    <property type="entry name" value="nifR3_yhdG"/>
    <property type="match status" value="1"/>
</dbReference>
<name>A0A5P2QUS8_9RHOB</name>
<evidence type="ECO:0000259" key="15">
    <source>
        <dbReference type="Pfam" id="PF01207"/>
    </source>
</evidence>
<comment type="catalytic activity">
    <reaction evidence="11">
        <text>a 5,6-dihydrouridine in tRNA + NAD(+) = a uridine in tRNA + NADH + H(+)</text>
        <dbReference type="Rhea" id="RHEA:54452"/>
        <dbReference type="Rhea" id="RHEA-COMP:13339"/>
        <dbReference type="Rhea" id="RHEA-COMP:13887"/>
        <dbReference type="ChEBI" id="CHEBI:15378"/>
        <dbReference type="ChEBI" id="CHEBI:57540"/>
        <dbReference type="ChEBI" id="CHEBI:57945"/>
        <dbReference type="ChEBI" id="CHEBI:65315"/>
        <dbReference type="ChEBI" id="CHEBI:74443"/>
    </reaction>
</comment>
<evidence type="ECO:0000256" key="10">
    <source>
        <dbReference type="ARBA" id="ARBA00048205"/>
    </source>
</evidence>
<reference evidence="16 17" key="1">
    <citation type="submission" date="2019-09" db="EMBL/GenBank/DDBJ databases">
        <title>FDA dAtabase for Regulatory Grade micrObial Sequences (FDA-ARGOS): Supporting development and validation of Infectious Disease Dx tests.</title>
        <authorList>
            <person name="Sciortino C."/>
            <person name="Tallon L."/>
            <person name="Sadzewicz L."/>
            <person name="Vavikolanu K."/>
            <person name="Mehta A."/>
            <person name="Aluvathingal J."/>
            <person name="Nadendla S."/>
            <person name="Nandy P."/>
            <person name="Geyer C."/>
            <person name="Yan Y."/>
            <person name="Sichtig H."/>
        </authorList>
    </citation>
    <scope>NUCLEOTIDE SEQUENCE [LARGE SCALE GENOMIC DNA]</scope>
    <source>
        <strain evidence="16 17">FDAARGOS_643</strain>
    </source>
</reference>
<dbReference type="PIRSF" id="PIRSF006621">
    <property type="entry name" value="Dus"/>
    <property type="match status" value="1"/>
</dbReference>
<evidence type="ECO:0000256" key="8">
    <source>
        <dbReference type="ARBA" id="ARBA00022884"/>
    </source>
</evidence>
<accession>A0A5P2QUS8</accession>
<feature type="binding site" evidence="14">
    <location>
        <begin position="22"/>
        <end position="24"/>
    </location>
    <ligand>
        <name>FMN</name>
        <dbReference type="ChEBI" id="CHEBI:58210"/>
    </ligand>
</feature>
<feature type="binding site" evidence="14">
    <location>
        <position position="184"/>
    </location>
    <ligand>
        <name>FMN</name>
        <dbReference type="ChEBI" id="CHEBI:58210"/>
    </ligand>
</feature>
<keyword evidence="8" id="KW-0694">RNA-binding</keyword>
<gene>
    <name evidence="16" type="primary">dusB</name>
    <name evidence="16" type="ORF">FOB51_17765</name>
</gene>
<evidence type="ECO:0000256" key="3">
    <source>
        <dbReference type="ARBA" id="ARBA00022555"/>
    </source>
</evidence>
<evidence type="ECO:0000256" key="7">
    <source>
        <dbReference type="ARBA" id="ARBA00022857"/>
    </source>
</evidence>
<evidence type="ECO:0000256" key="11">
    <source>
        <dbReference type="ARBA" id="ARBA00048802"/>
    </source>
</evidence>
<keyword evidence="5 12" id="KW-0288">FMN</keyword>
<dbReference type="InterPro" id="IPR018517">
    <property type="entry name" value="tRNA_hU_synthase_CS"/>
</dbReference>
<dbReference type="SUPFAM" id="SSF51395">
    <property type="entry name" value="FMN-linked oxidoreductases"/>
    <property type="match status" value="1"/>
</dbReference>
<evidence type="ECO:0000256" key="5">
    <source>
        <dbReference type="ARBA" id="ARBA00022643"/>
    </source>
</evidence>
<dbReference type="AlphaFoldDB" id="A0A5P2QUS8"/>
<dbReference type="Gene3D" id="1.10.1200.80">
    <property type="entry name" value="Putative flavin oxidoreducatase, domain 2"/>
    <property type="match status" value="1"/>
</dbReference>
<evidence type="ECO:0000256" key="12">
    <source>
        <dbReference type="PIRNR" id="PIRNR006621"/>
    </source>
</evidence>
<dbReference type="PANTHER" id="PTHR45846">
    <property type="entry name" value="TRNA-DIHYDROURIDINE(47) SYNTHASE [NAD(P)(+)]-LIKE"/>
    <property type="match status" value="1"/>
</dbReference>
<comment type="function">
    <text evidence="2 12">Catalyzes the synthesis of 5,6-dihydrouridine (D), a modified base found in the D-loop of most tRNAs, via the reduction of the C5-C6 double bond in target uridines.</text>
</comment>
<evidence type="ECO:0000313" key="16">
    <source>
        <dbReference type="EMBL" id="QEU09705.1"/>
    </source>
</evidence>
<dbReference type="GO" id="GO:0050660">
    <property type="term" value="F:flavin adenine dinucleotide binding"/>
    <property type="evidence" value="ECO:0007669"/>
    <property type="project" value="InterPro"/>
</dbReference>
<dbReference type="CDD" id="cd02801">
    <property type="entry name" value="DUS_like_FMN"/>
    <property type="match status" value="1"/>
</dbReference>
<evidence type="ECO:0000256" key="2">
    <source>
        <dbReference type="ARBA" id="ARBA00002790"/>
    </source>
</evidence>
<dbReference type="EMBL" id="CP044081">
    <property type="protein sequence ID" value="QEU09705.1"/>
    <property type="molecule type" value="Genomic_DNA"/>
</dbReference>
<dbReference type="InterPro" id="IPR013785">
    <property type="entry name" value="Aldolase_TIM"/>
</dbReference>
<dbReference type="Pfam" id="PF01207">
    <property type="entry name" value="Dus"/>
    <property type="match status" value="1"/>
</dbReference>
<keyword evidence="9 12" id="KW-0560">Oxidoreductase</keyword>
<organism evidence="16 17">
    <name type="scientific">Paracoccus yeei</name>
    <dbReference type="NCBI Taxonomy" id="147645"/>
    <lineage>
        <taxon>Bacteria</taxon>
        <taxon>Pseudomonadati</taxon>
        <taxon>Pseudomonadota</taxon>
        <taxon>Alphaproteobacteria</taxon>
        <taxon>Rhodobacterales</taxon>
        <taxon>Paracoccaceae</taxon>
        <taxon>Paracoccus</taxon>
    </lineage>
</organism>
<feature type="domain" description="DUS-like FMN-binding" evidence="15">
    <location>
        <begin position="20"/>
        <end position="319"/>
    </location>
</feature>
<evidence type="ECO:0000256" key="6">
    <source>
        <dbReference type="ARBA" id="ARBA00022694"/>
    </source>
</evidence>
<dbReference type="InterPro" id="IPR001269">
    <property type="entry name" value="DUS_fam"/>
</dbReference>
<feature type="binding site" evidence="14">
    <location>
        <begin position="240"/>
        <end position="241"/>
    </location>
    <ligand>
        <name>FMN</name>
        <dbReference type="ChEBI" id="CHEBI:58210"/>
    </ligand>
</feature>
<dbReference type="PROSITE" id="PS01136">
    <property type="entry name" value="UPF0034"/>
    <property type="match status" value="1"/>
</dbReference>
<feature type="binding site" evidence="14">
    <location>
        <position position="154"/>
    </location>
    <ligand>
        <name>FMN</name>
        <dbReference type="ChEBI" id="CHEBI:58210"/>
    </ligand>
</feature>
<comment type="similarity">
    <text evidence="12">Belongs to the dus family.</text>
</comment>
<dbReference type="EC" id="1.3.1.-" evidence="12"/>
<evidence type="ECO:0000256" key="4">
    <source>
        <dbReference type="ARBA" id="ARBA00022630"/>
    </source>
</evidence>
<feature type="active site" description="Proton donor" evidence="13">
    <location>
        <position position="114"/>
    </location>
</feature>
<evidence type="ECO:0000256" key="1">
    <source>
        <dbReference type="ARBA" id="ARBA00001917"/>
    </source>
</evidence>
<evidence type="ECO:0000256" key="13">
    <source>
        <dbReference type="PIRSR" id="PIRSR006621-1"/>
    </source>
</evidence>
<dbReference type="InterPro" id="IPR024036">
    <property type="entry name" value="tRNA-dHydroUridine_Synthase_C"/>
</dbReference>
<evidence type="ECO:0000256" key="9">
    <source>
        <dbReference type="ARBA" id="ARBA00023002"/>
    </source>
</evidence>
<keyword evidence="7" id="KW-0521">NADP</keyword>
<dbReference type="Gene3D" id="3.20.20.70">
    <property type="entry name" value="Aldolase class I"/>
    <property type="match status" value="1"/>
</dbReference>
<protein>
    <recommendedName>
        <fullName evidence="12">tRNA-dihydrouridine synthase</fullName>
        <ecNumber evidence="12">1.3.1.-</ecNumber>
    </recommendedName>
</protein>
<dbReference type="InterPro" id="IPR004652">
    <property type="entry name" value="DusB-like"/>
</dbReference>
<dbReference type="PANTHER" id="PTHR45846:SF1">
    <property type="entry name" value="TRNA-DIHYDROURIDINE(47) SYNTHASE [NAD(P)(+)]-LIKE"/>
    <property type="match status" value="1"/>
</dbReference>
<keyword evidence="4 12" id="KW-0285">Flavoprotein</keyword>
<keyword evidence="6 12" id="KW-0819">tRNA processing</keyword>
<sequence length="341" mass="34893">MTLPEPIILGDMRLGPPVFLAPMAGITDLAFRRAVARHGGAGLMVSEMVASTEMVTPNPSVRASTRAAVRAKALTEGASPVSVQIAGREAGAMAETARIVADMGARAIDINMGCPARKVTGGLSGAALMRDLDHALGLVEAVVGAVPDLPVTLKMRLGWDDGCLNAPQLAARASAAGVRMLTVHGRTRAQFYTGRADWAAIRAVANLPGRPPLVANGDVVDAASARAALAQSGADAVMVGRGAQGAPWRPAQIAHALWGTPAPVVPQGAALADAVARHYDDILSLYGSELGLRVARKHLGWYAEANGAPNRAELMRAPNPGAALAAIRAGFADAAPQGSCA</sequence>
<comment type="catalytic activity">
    <reaction evidence="10">
        <text>a 5,6-dihydrouridine in tRNA + NADP(+) = a uridine in tRNA + NADPH + H(+)</text>
        <dbReference type="Rhea" id="RHEA:23624"/>
        <dbReference type="Rhea" id="RHEA-COMP:13339"/>
        <dbReference type="Rhea" id="RHEA-COMP:13887"/>
        <dbReference type="ChEBI" id="CHEBI:15378"/>
        <dbReference type="ChEBI" id="CHEBI:57783"/>
        <dbReference type="ChEBI" id="CHEBI:58349"/>
        <dbReference type="ChEBI" id="CHEBI:65315"/>
        <dbReference type="ChEBI" id="CHEBI:74443"/>
    </reaction>
</comment>
<dbReference type="GO" id="GO:0000049">
    <property type="term" value="F:tRNA binding"/>
    <property type="evidence" value="ECO:0007669"/>
    <property type="project" value="UniProtKB-KW"/>
</dbReference>
<evidence type="ECO:0000313" key="17">
    <source>
        <dbReference type="Proteomes" id="UP000324507"/>
    </source>
</evidence>
<dbReference type="InterPro" id="IPR035587">
    <property type="entry name" value="DUS-like_FMN-bd"/>
</dbReference>
<dbReference type="RefSeq" id="WP_150351367.1">
    <property type="nucleotide sequence ID" value="NZ_CP038095.1"/>
</dbReference>
<keyword evidence="14" id="KW-0547">Nucleotide-binding</keyword>
<keyword evidence="3" id="KW-0820">tRNA-binding</keyword>
<proteinExistence type="inferred from homology"/>
<evidence type="ECO:0000256" key="14">
    <source>
        <dbReference type="PIRSR" id="PIRSR006621-2"/>
    </source>
</evidence>